<reference evidence="8 9" key="2">
    <citation type="journal article" date="2010" name="Stand. Genomic Sci.">
        <title>Complete genome sequence of Desulfohalobium retbaense type strain (HR(100)).</title>
        <authorList>
            <person name="Spring S."/>
            <person name="Nolan M."/>
            <person name="Lapidus A."/>
            <person name="Glavina Del Rio T."/>
            <person name="Copeland A."/>
            <person name="Tice H."/>
            <person name="Cheng J.F."/>
            <person name="Lucas S."/>
            <person name="Land M."/>
            <person name="Chen F."/>
            <person name="Bruce D."/>
            <person name="Goodwin L."/>
            <person name="Pitluck S."/>
            <person name="Ivanova N."/>
            <person name="Mavromatis K."/>
            <person name="Mikhailova N."/>
            <person name="Pati A."/>
            <person name="Chen A."/>
            <person name="Palaniappan K."/>
            <person name="Hauser L."/>
            <person name="Chang Y.J."/>
            <person name="Jeffries C.D."/>
            <person name="Munk C."/>
            <person name="Kiss H."/>
            <person name="Chain P."/>
            <person name="Han C."/>
            <person name="Brettin T."/>
            <person name="Detter J.C."/>
            <person name="Schuler E."/>
            <person name="Goker M."/>
            <person name="Rohde M."/>
            <person name="Bristow J."/>
            <person name="Eisen J.A."/>
            <person name="Markowitz V."/>
            <person name="Hugenholtz P."/>
            <person name="Kyrpides N.C."/>
            <person name="Klenk H.P."/>
        </authorList>
    </citation>
    <scope>NUCLEOTIDE SEQUENCE [LARGE SCALE GENOMIC DNA]</scope>
    <source>
        <strain evidence="9">ATCC 49802 / DSM 20745 / S 6022</strain>
    </source>
</reference>
<dbReference type="PRINTS" id="PR00690">
    <property type="entry name" value="ADHESNFAMILY"/>
</dbReference>
<dbReference type="GO" id="GO:0007155">
    <property type="term" value="P:cell adhesion"/>
    <property type="evidence" value="ECO:0007669"/>
    <property type="project" value="InterPro"/>
</dbReference>
<dbReference type="InterPro" id="IPR050492">
    <property type="entry name" value="Bact_metal-bind_prot9"/>
</dbReference>
<comment type="subcellular location">
    <subcellularLocation>
        <location evidence="1">Cell envelope</location>
    </subcellularLocation>
</comment>
<dbReference type="Pfam" id="PF01297">
    <property type="entry name" value="ZnuA"/>
    <property type="match status" value="1"/>
</dbReference>
<dbReference type="InterPro" id="IPR006129">
    <property type="entry name" value="AdhesinB"/>
</dbReference>
<dbReference type="GO" id="GO:0030313">
    <property type="term" value="C:cell envelope"/>
    <property type="evidence" value="ECO:0007669"/>
    <property type="project" value="UniProtKB-SubCell"/>
</dbReference>
<dbReference type="PRINTS" id="PR00691">
    <property type="entry name" value="ADHESINB"/>
</dbReference>
<evidence type="ECO:0000313" key="9">
    <source>
        <dbReference type="Proteomes" id="UP000002027"/>
    </source>
</evidence>
<protein>
    <submittedName>
        <fullName evidence="8">Periplasmic solute binding protein</fullName>
    </submittedName>
</protein>
<dbReference type="SUPFAM" id="SSF53807">
    <property type="entry name" value="Helical backbone' metal receptor"/>
    <property type="match status" value="1"/>
</dbReference>
<comment type="similarity">
    <text evidence="2 6">Belongs to the bacterial solute-binding protein 9 family.</text>
</comment>
<dbReference type="KEGG" id="sti:Sthe_3156"/>
<dbReference type="eggNOG" id="COG0803">
    <property type="taxonomic scope" value="Bacteria"/>
</dbReference>
<dbReference type="OrthoDB" id="9810636at2"/>
<dbReference type="RefSeq" id="WP_012873591.1">
    <property type="nucleotide sequence ID" value="NC_013524.1"/>
</dbReference>
<dbReference type="GO" id="GO:0030001">
    <property type="term" value="P:metal ion transport"/>
    <property type="evidence" value="ECO:0007669"/>
    <property type="project" value="InterPro"/>
</dbReference>
<evidence type="ECO:0000313" key="8">
    <source>
        <dbReference type="EMBL" id="ACZ40556.1"/>
    </source>
</evidence>
<reference evidence="9" key="1">
    <citation type="submission" date="2009-11" db="EMBL/GenBank/DDBJ databases">
        <title>The complete chromosome 2 of Sphaerobacter thermophilus DSM 20745.</title>
        <authorList>
            <person name="Lucas S."/>
            <person name="Copeland A."/>
            <person name="Lapidus A."/>
            <person name="Glavina del Rio T."/>
            <person name="Dalin E."/>
            <person name="Tice H."/>
            <person name="Bruce D."/>
            <person name="Goodwin L."/>
            <person name="Pitluck S."/>
            <person name="Kyrpides N."/>
            <person name="Mavromatis K."/>
            <person name="Ivanova N."/>
            <person name="Mikhailova N."/>
            <person name="LaButti K.M."/>
            <person name="Clum A."/>
            <person name="Sun H.I."/>
            <person name="Brettin T."/>
            <person name="Detter J.C."/>
            <person name="Han C."/>
            <person name="Larimer F."/>
            <person name="Land M."/>
            <person name="Hauser L."/>
            <person name="Markowitz V."/>
            <person name="Cheng J.F."/>
            <person name="Hugenholtz P."/>
            <person name="Woyke T."/>
            <person name="Wu D."/>
            <person name="Steenblock K."/>
            <person name="Schneider S."/>
            <person name="Pukall R."/>
            <person name="Goeker M."/>
            <person name="Klenk H.P."/>
            <person name="Eisen J.A."/>
        </authorList>
    </citation>
    <scope>NUCLEOTIDE SEQUENCE [LARGE SCALE GENOMIC DNA]</scope>
    <source>
        <strain evidence="9">ATCC 49802 / DSM 20745 / S 6022</strain>
    </source>
</reference>
<dbReference type="HOGENOM" id="CLU_016838_1_1_0"/>
<sequence>MTHRRWLALALIAALLLSGCGRVASGAAQVDVEGRQVRAVATIGMIADVVEQVGGERVTVVGLMGPGVDPHLYKASEGDVIRLAEADIVFYNGLHLEAKMAEVFERMQGRTRTVAVTDGIPRDLLLAPPAFAGAFDPHVWFDVSLWMYTVEAVRDALIDLDPGSADLYRANADRYLAELADLHAYVTAQAERIPPQQRVLITAHDAFNYFGRAYGFEVRGLQGISTATEAGTADVQELADFIVERRIRAMFVESSVSPRAIEAVQAAVRARGFEVAVGGQLYSDAMGSPGTPAGTYIGMVRHNIDTIVAALEGE</sequence>
<dbReference type="Gene3D" id="3.40.50.1980">
    <property type="entry name" value="Nitrogenase molybdenum iron protein domain"/>
    <property type="match status" value="2"/>
</dbReference>
<dbReference type="InParanoid" id="D1C9R3"/>
<evidence type="ECO:0000256" key="3">
    <source>
        <dbReference type="ARBA" id="ARBA00022448"/>
    </source>
</evidence>
<keyword evidence="4" id="KW-0479">Metal-binding</keyword>
<evidence type="ECO:0000256" key="4">
    <source>
        <dbReference type="ARBA" id="ARBA00022723"/>
    </source>
</evidence>
<evidence type="ECO:0000256" key="1">
    <source>
        <dbReference type="ARBA" id="ARBA00004196"/>
    </source>
</evidence>
<feature type="chain" id="PRO_5003021247" evidence="7">
    <location>
        <begin position="24"/>
        <end position="314"/>
    </location>
</feature>
<evidence type="ECO:0000256" key="2">
    <source>
        <dbReference type="ARBA" id="ARBA00011028"/>
    </source>
</evidence>
<keyword evidence="9" id="KW-1185">Reference proteome</keyword>
<dbReference type="EMBL" id="CP001824">
    <property type="protein sequence ID" value="ACZ40556.1"/>
    <property type="molecule type" value="Genomic_DNA"/>
</dbReference>
<dbReference type="PROSITE" id="PS51257">
    <property type="entry name" value="PROKAR_LIPOPROTEIN"/>
    <property type="match status" value="1"/>
</dbReference>
<name>D1C9R3_SPHTD</name>
<keyword evidence="3 6" id="KW-0813">Transport</keyword>
<dbReference type="PANTHER" id="PTHR42953:SF1">
    <property type="entry name" value="METAL-BINDING PROTEIN HI_0362-RELATED"/>
    <property type="match status" value="1"/>
</dbReference>
<keyword evidence="5 7" id="KW-0732">Signal</keyword>
<accession>D1C9R3</accession>
<dbReference type="GO" id="GO:0046872">
    <property type="term" value="F:metal ion binding"/>
    <property type="evidence" value="ECO:0007669"/>
    <property type="project" value="UniProtKB-KW"/>
</dbReference>
<dbReference type="AlphaFoldDB" id="D1C9R3"/>
<gene>
    <name evidence="8" type="ordered locus">Sthe_3156</name>
</gene>
<evidence type="ECO:0000256" key="7">
    <source>
        <dbReference type="SAM" id="SignalP"/>
    </source>
</evidence>
<dbReference type="Proteomes" id="UP000002027">
    <property type="component" value="Chromosome 2"/>
</dbReference>
<dbReference type="FunCoup" id="D1C9R3">
    <property type="interactions" value="46"/>
</dbReference>
<evidence type="ECO:0000256" key="5">
    <source>
        <dbReference type="ARBA" id="ARBA00022729"/>
    </source>
</evidence>
<evidence type="ECO:0000256" key="6">
    <source>
        <dbReference type="RuleBase" id="RU003512"/>
    </source>
</evidence>
<feature type="signal peptide" evidence="7">
    <location>
        <begin position="1"/>
        <end position="23"/>
    </location>
</feature>
<organism evidence="8 9">
    <name type="scientific">Sphaerobacter thermophilus (strain ATCC 49802 / DSM 20745 / KCCM 41009 / NCIMB 13125 / S 6022)</name>
    <dbReference type="NCBI Taxonomy" id="479434"/>
    <lineage>
        <taxon>Bacteria</taxon>
        <taxon>Pseudomonadati</taxon>
        <taxon>Thermomicrobiota</taxon>
        <taxon>Thermomicrobia</taxon>
        <taxon>Sphaerobacterales</taxon>
        <taxon>Sphaerobacterineae</taxon>
        <taxon>Sphaerobacteraceae</taxon>
        <taxon>Sphaerobacter</taxon>
    </lineage>
</organism>
<dbReference type="InterPro" id="IPR006128">
    <property type="entry name" value="Lipoprotein_PsaA-like"/>
</dbReference>
<dbReference type="STRING" id="479434.Sthe_3156"/>
<dbReference type="InterPro" id="IPR006127">
    <property type="entry name" value="ZnuA-like"/>
</dbReference>
<proteinExistence type="inferred from homology"/>
<dbReference type="PANTHER" id="PTHR42953">
    <property type="entry name" value="HIGH-AFFINITY ZINC UPTAKE SYSTEM PROTEIN ZNUA-RELATED"/>
    <property type="match status" value="1"/>
</dbReference>